<dbReference type="RefSeq" id="WP_336436423.1">
    <property type="nucleotide sequence ID" value="NZ_JBAWKS010000002.1"/>
</dbReference>
<accession>A0ABU8EWU1</accession>
<keyword evidence="1 2" id="KW-0418">Kinase</keyword>
<dbReference type="InterPro" id="IPR005338">
    <property type="entry name" value="Anhydro_N_Ac-Mur_kinase"/>
</dbReference>
<dbReference type="HAMAP" id="MF_01270">
    <property type="entry name" value="AnhMurNAc_kinase"/>
    <property type="match status" value="1"/>
</dbReference>
<dbReference type="Proteomes" id="UP001382455">
    <property type="component" value="Unassembled WGS sequence"/>
</dbReference>
<evidence type="ECO:0000313" key="3">
    <source>
        <dbReference type="Proteomes" id="UP001382455"/>
    </source>
</evidence>
<gene>
    <name evidence="1" type="primary">anmK</name>
    <name evidence="2" type="ORF">WAE96_17350</name>
</gene>
<evidence type="ECO:0000313" key="2">
    <source>
        <dbReference type="EMBL" id="MEI4551446.1"/>
    </source>
</evidence>
<dbReference type="NCBIfam" id="NF007139">
    <property type="entry name" value="PRK09585.1-3"/>
    <property type="match status" value="1"/>
</dbReference>
<comment type="function">
    <text evidence="1">Catalyzes the specific phosphorylation of 1,6-anhydro-N-acetylmuramic acid (anhMurNAc) with the simultaneous cleavage of the 1,6-anhydro ring, generating MurNAc-6-P. Is required for the utilization of anhMurNAc either imported from the medium or derived from its own cell wall murein, and thus plays a role in cell wall recycling.</text>
</comment>
<comment type="caution">
    <text evidence="2">The sequence shown here is derived from an EMBL/GenBank/DDBJ whole genome shotgun (WGS) entry which is preliminary data.</text>
</comment>
<dbReference type="InterPro" id="IPR043129">
    <property type="entry name" value="ATPase_NBD"/>
</dbReference>
<dbReference type="EC" id="2.7.1.170" evidence="1"/>
<proteinExistence type="inferred from homology"/>
<dbReference type="Pfam" id="PF03702">
    <property type="entry name" value="AnmK"/>
    <property type="match status" value="1"/>
</dbReference>
<feature type="binding site" evidence="1">
    <location>
        <begin position="14"/>
        <end position="21"/>
    </location>
    <ligand>
        <name>ATP</name>
        <dbReference type="ChEBI" id="CHEBI:30616"/>
    </ligand>
</feature>
<comment type="pathway">
    <text evidence="1">Cell wall biogenesis; peptidoglycan recycling.</text>
</comment>
<evidence type="ECO:0000256" key="1">
    <source>
        <dbReference type="HAMAP-Rule" id="MF_01270"/>
    </source>
</evidence>
<dbReference type="GO" id="GO:0016301">
    <property type="term" value="F:kinase activity"/>
    <property type="evidence" value="ECO:0007669"/>
    <property type="project" value="UniProtKB-KW"/>
</dbReference>
<protein>
    <recommendedName>
        <fullName evidence="1">Anhydro-N-acetylmuramic acid kinase</fullName>
        <ecNumber evidence="1">2.7.1.170</ecNumber>
    </recommendedName>
    <alternativeName>
        <fullName evidence="1">AnhMurNAc kinase</fullName>
    </alternativeName>
</protein>
<comment type="similarity">
    <text evidence="1">Belongs to the anhydro-N-acetylmuramic acid kinase family.</text>
</comment>
<name>A0ABU8EWU1_9GAMM</name>
<keyword evidence="3" id="KW-1185">Reference proteome</keyword>
<keyword evidence="1" id="KW-0119">Carbohydrate metabolism</keyword>
<keyword evidence="1" id="KW-0547">Nucleotide-binding</keyword>
<dbReference type="EMBL" id="JBAWKS010000002">
    <property type="protein sequence ID" value="MEI4551446.1"/>
    <property type="molecule type" value="Genomic_DNA"/>
</dbReference>
<dbReference type="Gene3D" id="3.30.420.40">
    <property type="match status" value="2"/>
</dbReference>
<comment type="catalytic activity">
    <reaction evidence="1">
        <text>1,6-anhydro-N-acetyl-beta-muramate + ATP + H2O = N-acetyl-D-muramate 6-phosphate + ADP + H(+)</text>
        <dbReference type="Rhea" id="RHEA:24952"/>
        <dbReference type="ChEBI" id="CHEBI:15377"/>
        <dbReference type="ChEBI" id="CHEBI:15378"/>
        <dbReference type="ChEBI" id="CHEBI:30616"/>
        <dbReference type="ChEBI" id="CHEBI:58690"/>
        <dbReference type="ChEBI" id="CHEBI:58722"/>
        <dbReference type="ChEBI" id="CHEBI:456216"/>
        <dbReference type="EC" id="2.7.1.170"/>
    </reaction>
</comment>
<dbReference type="PANTHER" id="PTHR30605">
    <property type="entry name" value="ANHYDRO-N-ACETYLMURAMIC ACID KINASE"/>
    <property type="match status" value="1"/>
</dbReference>
<keyword evidence="1 2" id="KW-0808">Transferase</keyword>
<dbReference type="CDD" id="cd24050">
    <property type="entry name" value="ASKHA_NBD_ANMK"/>
    <property type="match status" value="1"/>
</dbReference>
<reference evidence="2 3" key="1">
    <citation type="submission" date="2023-12" db="EMBL/GenBank/DDBJ databases">
        <title>Friends and Foes: Symbiotic and Algicidal bacterial influence on Karenia brevis blooms.</title>
        <authorList>
            <person name="Fei C."/>
            <person name="Mohamed A.R."/>
            <person name="Booker A."/>
            <person name="Arshad M."/>
            <person name="Klass S."/>
            <person name="Ahn S."/>
            <person name="Gilbert P.M."/>
            <person name="Heil C.A."/>
            <person name="Martinez J.M."/>
            <person name="Amin S.A."/>
        </authorList>
    </citation>
    <scope>NUCLEOTIDE SEQUENCE [LARGE SCALE GENOMIC DNA]</scope>
    <source>
        <strain evidence="2 3">CE15</strain>
    </source>
</reference>
<keyword evidence="1" id="KW-0067">ATP-binding</keyword>
<dbReference type="PANTHER" id="PTHR30605:SF0">
    <property type="entry name" value="ANHYDRO-N-ACETYLMURAMIC ACID KINASE"/>
    <property type="match status" value="1"/>
</dbReference>
<organism evidence="2 3">
    <name type="scientific">Pseudoalteromonas spongiae</name>
    <dbReference type="NCBI Taxonomy" id="298657"/>
    <lineage>
        <taxon>Bacteria</taxon>
        <taxon>Pseudomonadati</taxon>
        <taxon>Pseudomonadota</taxon>
        <taxon>Gammaproteobacteria</taxon>
        <taxon>Alteromonadales</taxon>
        <taxon>Pseudoalteromonadaceae</taxon>
        <taxon>Pseudoalteromonas</taxon>
    </lineage>
</organism>
<comment type="pathway">
    <text evidence="1">Amino-sugar metabolism; 1,6-anhydro-N-acetylmuramate degradation.</text>
</comment>
<sequence>MRQNSIYYIGIMSGTSLDGIDIALVNIVNEQTSLVASLETPFTDSLHQLLSSIITNKTCNIADIGNASYQLACEYAVAVNHLLQTQQIDANEINAIGAHGQTVFHDPNSETPHSTQLLNASVLAAKTGITCVHNFREMDIALGGQGAPLVPLFHQSLLAQISTNKHNDSLVFANIGGIANLTICHQDTLLGFDSGPGNTLIDSFTQQAFDQPYDRNGDLAKQGKINQELLKQLLDDDYFALPTPKSTGREYFNLTWLRQKCAENTLNNYDMLATLTELTALTISSPIQSKEGALVLCGGGAKNAYLVARLQHHLPSWHVTTSDNIGVSADFMEAMAFAWLAYRTLNHLPANAPSVTGANKAAVLGQITFAP</sequence>
<dbReference type="SUPFAM" id="SSF53067">
    <property type="entry name" value="Actin-like ATPase domain"/>
    <property type="match status" value="1"/>
</dbReference>